<name>A0A2P2C6D3_9ZZZZ</name>
<evidence type="ECO:0000259" key="4">
    <source>
        <dbReference type="Pfam" id="PF01656"/>
    </source>
</evidence>
<dbReference type="GO" id="GO:0005829">
    <property type="term" value="C:cytosol"/>
    <property type="evidence" value="ECO:0007669"/>
    <property type="project" value="TreeGrafter"/>
</dbReference>
<evidence type="ECO:0000313" key="5">
    <source>
        <dbReference type="EMBL" id="CUR56332.1"/>
    </source>
</evidence>
<dbReference type="InterPro" id="IPR002586">
    <property type="entry name" value="CobQ/CobB/MinD/ParA_Nub-bd_dom"/>
</dbReference>
<dbReference type="Gene3D" id="3.40.50.300">
    <property type="entry name" value="P-loop containing nucleotide triphosphate hydrolases"/>
    <property type="match status" value="1"/>
</dbReference>
<dbReference type="GO" id="GO:0016887">
    <property type="term" value="F:ATP hydrolysis activity"/>
    <property type="evidence" value="ECO:0007669"/>
    <property type="project" value="TreeGrafter"/>
</dbReference>
<dbReference type="SUPFAM" id="SSF52540">
    <property type="entry name" value="P-loop containing nucleoside triphosphate hydrolases"/>
    <property type="match status" value="1"/>
</dbReference>
<feature type="region of interest" description="Disordered" evidence="3">
    <location>
        <begin position="118"/>
        <end position="143"/>
    </location>
</feature>
<reference evidence="5" key="1">
    <citation type="submission" date="2015-08" db="EMBL/GenBank/DDBJ databases">
        <authorList>
            <person name="Babu N.S."/>
            <person name="Beckwith C.J."/>
            <person name="Beseler K.G."/>
            <person name="Brison A."/>
            <person name="Carone J.V."/>
            <person name="Caskin T.P."/>
            <person name="Diamond M."/>
            <person name="Durham M.E."/>
            <person name="Foxe J.M."/>
            <person name="Go M."/>
            <person name="Henderson B.A."/>
            <person name="Jones I.B."/>
            <person name="McGettigan J.A."/>
            <person name="Micheletti S.J."/>
            <person name="Nasrallah M.E."/>
            <person name="Ortiz D."/>
            <person name="Piller C.R."/>
            <person name="Privatt S.R."/>
            <person name="Schneider S.L."/>
            <person name="Sharp S."/>
            <person name="Smith T.C."/>
            <person name="Stanton J.D."/>
            <person name="Ullery H.E."/>
            <person name="Wilson R.J."/>
            <person name="Serrano M.G."/>
            <person name="Buck G."/>
            <person name="Lee V."/>
            <person name="Wang Y."/>
            <person name="Carvalho R."/>
            <person name="Voegtly L."/>
            <person name="Shi R."/>
            <person name="Duckworth R."/>
            <person name="Johnson A."/>
            <person name="Loviza R."/>
            <person name="Walstead R."/>
            <person name="Shah Z."/>
            <person name="Kiflezghi M."/>
            <person name="Wade K."/>
            <person name="Ball S.L."/>
            <person name="Bradley K.W."/>
            <person name="Asai D.J."/>
            <person name="Bowman C.A."/>
            <person name="Russell D.A."/>
            <person name="Pope W.H."/>
            <person name="Jacobs-Sera D."/>
            <person name="Hendrix R.W."/>
            <person name="Hatfull G.F."/>
        </authorList>
    </citation>
    <scope>NUCLEOTIDE SEQUENCE</scope>
</reference>
<proteinExistence type="predicted"/>
<dbReference type="EMBL" id="CZKA01000027">
    <property type="protein sequence ID" value="CUR56332.1"/>
    <property type="molecule type" value="Genomic_DNA"/>
</dbReference>
<keyword evidence="2" id="KW-0067">ATP-binding</keyword>
<keyword evidence="1" id="KW-0547">Nucleotide-binding</keyword>
<protein>
    <submittedName>
        <fullName evidence="5">ATPase involved in chromosome partitioning</fullName>
    </submittedName>
</protein>
<evidence type="ECO:0000256" key="3">
    <source>
        <dbReference type="SAM" id="MobiDB-lite"/>
    </source>
</evidence>
<dbReference type="PANTHER" id="PTHR43384">
    <property type="entry name" value="SEPTUM SITE-DETERMINING PROTEIN MIND HOMOLOG, CHLOROPLASTIC-RELATED"/>
    <property type="match status" value="1"/>
</dbReference>
<dbReference type="AlphaFoldDB" id="A0A2P2C6D3"/>
<dbReference type="InterPro" id="IPR027417">
    <property type="entry name" value="P-loop_NTPase"/>
</dbReference>
<evidence type="ECO:0000256" key="1">
    <source>
        <dbReference type="ARBA" id="ARBA00022741"/>
    </source>
</evidence>
<dbReference type="InterPro" id="IPR050625">
    <property type="entry name" value="ParA/MinD_ATPase"/>
</dbReference>
<gene>
    <name evidence="5" type="ORF">NOCA2330046</name>
</gene>
<organism evidence="5">
    <name type="scientific">metagenome</name>
    <dbReference type="NCBI Taxonomy" id="256318"/>
    <lineage>
        <taxon>unclassified sequences</taxon>
        <taxon>metagenomes</taxon>
    </lineage>
</organism>
<dbReference type="Pfam" id="PF01656">
    <property type="entry name" value="CbiA"/>
    <property type="match status" value="1"/>
</dbReference>
<dbReference type="PANTHER" id="PTHR43384:SF6">
    <property type="entry name" value="SEPTUM SITE-DETERMINING PROTEIN MIND HOMOLOG, CHLOROPLASTIC"/>
    <property type="match status" value="1"/>
</dbReference>
<dbReference type="GO" id="GO:0051782">
    <property type="term" value="P:negative regulation of cell division"/>
    <property type="evidence" value="ECO:0007669"/>
    <property type="project" value="TreeGrafter"/>
</dbReference>
<dbReference type="GO" id="GO:0005524">
    <property type="term" value="F:ATP binding"/>
    <property type="evidence" value="ECO:0007669"/>
    <property type="project" value="UniProtKB-KW"/>
</dbReference>
<accession>A0A2P2C6D3</accession>
<evidence type="ECO:0000256" key="2">
    <source>
        <dbReference type="ARBA" id="ARBA00022840"/>
    </source>
</evidence>
<sequence length="422" mass="43620">MDTVCVLMVASGAGWEPAAFAALNQRSGVVVLKRCVDVTDLLAVATAGQAEVAVLALEAHGLDRAAVEHLTRHGVRAVAVAGPLDADAGARAARVGVTSIVADDDLVGLVDAVLDAAAPPVPTPEQHGPSVEAASDDAPGEPGRVVAVWGPGGAPGRTTLALALAAAIARRQTHVLAVDADPYGGSVAQHLGITDEVSGVLAAARLVAAGELEARFATVQRSVTQRLRVVTGLPRPDRWTELRSGSIEQLLELARRQAHVVVDTGFSLELDLAADLALPGRNSMTLGALEAADEIVVVGSADPVGLARLARGLVELKEVTHGAPVRVVVNRMRSTLGWSEADISGMVEGFSTVLGLHFLPEDRAAVDACLIGGRTLVEAGDSALLRAVEPIADAVVSDLPPAPRRHGRLGIRRRRAGRARSR</sequence>
<dbReference type="GO" id="GO:0009898">
    <property type="term" value="C:cytoplasmic side of plasma membrane"/>
    <property type="evidence" value="ECO:0007669"/>
    <property type="project" value="TreeGrafter"/>
</dbReference>
<feature type="domain" description="CobQ/CobB/MinD/ParA nucleotide binding" evidence="4">
    <location>
        <begin position="147"/>
        <end position="334"/>
    </location>
</feature>